<comment type="similarity">
    <text evidence="1">Belongs to the plant rapid alkalinization factor (RALF) family.</text>
</comment>
<dbReference type="GO" id="GO:0019722">
    <property type="term" value="P:calcium-mediated signaling"/>
    <property type="evidence" value="ECO:0007669"/>
    <property type="project" value="TreeGrafter"/>
</dbReference>
<feature type="chain" id="PRO_5042050301" evidence="5">
    <location>
        <begin position="26"/>
        <end position="122"/>
    </location>
</feature>
<keyword evidence="3 5" id="KW-0732">Signal</keyword>
<feature type="signal peptide" evidence="5">
    <location>
        <begin position="1"/>
        <end position="25"/>
    </location>
</feature>
<comment type="caution">
    <text evidence="6">The sequence shown here is derived from an EMBL/GenBank/DDBJ whole genome shotgun (WGS) entry which is preliminary data.</text>
</comment>
<dbReference type="EMBL" id="JAJJMB010008936">
    <property type="protein sequence ID" value="KAI3919078.1"/>
    <property type="molecule type" value="Genomic_DNA"/>
</dbReference>
<evidence type="ECO:0000256" key="2">
    <source>
        <dbReference type="ARBA" id="ARBA00022702"/>
    </source>
</evidence>
<evidence type="ECO:0000313" key="7">
    <source>
        <dbReference type="Proteomes" id="UP001202328"/>
    </source>
</evidence>
<keyword evidence="4" id="KW-1015">Disulfide bond</keyword>
<accession>A0AAD4XKN0</accession>
<proteinExistence type="inferred from homology"/>
<dbReference type="GO" id="GO:0009506">
    <property type="term" value="C:plasmodesma"/>
    <property type="evidence" value="ECO:0007669"/>
    <property type="project" value="TreeGrafter"/>
</dbReference>
<gene>
    <name evidence="6" type="ORF">MKW98_016631</name>
</gene>
<dbReference type="InterPro" id="IPR008801">
    <property type="entry name" value="RALF"/>
</dbReference>
<evidence type="ECO:0000313" key="6">
    <source>
        <dbReference type="EMBL" id="KAI3919078.1"/>
    </source>
</evidence>
<evidence type="ECO:0000256" key="5">
    <source>
        <dbReference type="SAM" id="SignalP"/>
    </source>
</evidence>
<reference evidence="6" key="1">
    <citation type="submission" date="2022-04" db="EMBL/GenBank/DDBJ databases">
        <title>A functionally conserved STORR gene fusion in Papaver species that diverged 16.8 million years ago.</title>
        <authorList>
            <person name="Catania T."/>
        </authorList>
    </citation>
    <scope>NUCLEOTIDE SEQUENCE</scope>
    <source>
        <strain evidence="6">S-188037</strain>
    </source>
</reference>
<evidence type="ECO:0000256" key="1">
    <source>
        <dbReference type="ARBA" id="ARBA00009178"/>
    </source>
</evidence>
<sequence>MAVKVCMVFFLLAAVVCLLAESSLTSSDMSSGGEVARSLTQKCNRMGGDCIGEDNDQLMVDSKINRRWSFQPKRHISYDAIKKDWVPCSKRGRSYYDCTKASKANPYNRGCTVATHCARIIR</sequence>
<dbReference type="GO" id="GO:0005179">
    <property type="term" value="F:hormone activity"/>
    <property type="evidence" value="ECO:0007669"/>
    <property type="project" value="UniProtKB-KW"/>
</dbReference>
<name>A0AAD4XKN0_9MAGN</name>
<dbReference type="Proteomes" id="UP001202328">
    <property type="component" value="Unassembled WGS sequence"/>
</dbReference>
<dbReference type="AlphaFoldDB" id="A0AAD4XKN0"/>
<keyword evidence="2" id="KW-0372">Hormone</keyword>
<dbReference type="PANTHER" id="PTHR33136:SF89">
    <property type="entry name" value="PROTEIN RALF-LIKE 19"/>
    <property type="match status" value="1"/>
</dbReference>
<keyword evidence="7" id="KW-1185">Reference proteome</keyword>
<protein>
    <submittedName>
        <fullName evidence="6">Uncharacterized protein</fullName>
    </submittedName>
</protein>
<dbReference type="PANTHER" id="PTHR33136">
    <property type="entry name" value="RAPID ALKALINIZATION FACTOR-LIKE"/>
    <property type="match status" value="1"/>
</dbReference>
<evidence type="ECO:0000256" key="4">
    <source>
        <dbReference type="ARBA" id="ARBA00023157"/>
    </source>
</evidence>
<evidence type="ECO:0000256" key="3">
    <source>
        <dbReference type="ARBA" id="ARBA00022729"/>
    </source>
</evidence>
<dbReference type="Pfam" id="PF05498">
    <property type="entry name" value="RALF"/>
    <property type="match status" value="1"/>
</dbReference>
<organism evidence="6 7">
    <name type="scientific">Papaver atlanticum</name>
    <dbReference type="NCBI Taxonomy" id="357466"/>
    <lineage>
        <taxon>Eukaryota</taxon>
        <taxon>Viridiplantae</taxon>
        <taxon>Streptophyta</taxon>
        <taxon>Embryophyta</taxon>
        <taxon>Tracheophyta</taxon>
        <taxon>Spermatophyta</taxon>
        <taxon>Magnoliopsida</taxon>
        <taxon>Ranunculales</taxon>
        <taxon>Papaveraceae</taxon>
        <taxon>Papaveroideae</taxon>
        <taxon>Papaver</taxon>
    </lineage>
</organism>